<organism evidence="1 2">
    <name type="scientific">Candidatus Methanoperedens nitratireducens</name>
    <dbReference type="NCBI Taxonomy" id="1392998"/>
    <lineage>
        <taxon>Archaea</taxon>
        <taxon>Methanobacteriati</taxon>
        <taxon>Methanobacteriota</taxon>
        <taxon>Stenosarchaea group</taxon>
        <taxon>Methanomicrobia</taxon>
        <taxon>Methanosarcinales</taxon>
        <taxon>ANME-2 cluster</taxon>
        <taxon>Candidatus Methanoperedentaceae</taxon>
        <taxon>Candidatus Methanoperedens</taxon>
    </lineage>
</organism>
<proteinExistence type="predicted"/>
<dbReference type="Proteomes" id="UP000050360">
    <property type="component" value="Unassembled WGS sequence"/>
</dbReference>
<accession>A0A0P7ZJT7</accession>
<reference evidence="1 2" key="1">
    <citation type="submission" date="2015-09" db="EMBL/GenBank/DDBJ databases">
        <title>A metagenomics-based metabolic model of nitrate-dependent anaerobic oxidation of methane by Methanoperedens-like archaea.</title>
        <authorList>
            <person name="Arshad A."/>
            <person name="Speth D.R."/>
            <person name="De Graaf R.M."/>
            <person name="Op Den Camp H.J."/>
            <person name="Jetten M.S."/>
            <person name="Welte C.U."/>
        </authorList>
    </citation>
    <scope>NUCLEOTIDE SEQUENCE [LARGE SCALE GENOMIC DNA]</scope>
</reference>
<dbReference type="AlphaFoldDB" id="A0A0P7ZJT7"/>
<protein>
    <submittedName>
        <fullName evidence="1">Uncharacterized protein</fullName>
    </submittedName>
</protein>
<sequence>MEILSLKCPLMILGYKLLTKKNMQPIPNKLIQEIKKPQINADERRLVVWVSTYVFKANAYKIFD</sequence>
<evidence type="ECO:0000313" key="1">
    <source>
        <dbReference type="EMBL" id="KPQ44129.1"/>
    </source>
</evidence>
<name>A0A0P7ZJT7_9EURY</name>
<dbReference type="EMBL" id="LKCM01000106">
    <property type="protein sequence ID" value="KPQ44129.1"/>
    <property type="molecule type" value="Genomic_DNA"/>
</dbReference>
<evidence type="ECO:0000313" key="2">
    <source>
        <dbReference type="Proteomes" id="UP000050360"/>
    </source>
</evidence>
<comment type="caution">
    <text evidence="1">The sequence shown here is derived from an EMBL/GenBank/DDBJ whole genome shotgun (WGS) entry which is preliminary data.</text>
</comment>
<gene>
    <name evidence="1" type="ORF">MPEBLZ_01268</name>
</gene>